<dbReference type="Proteomes" id="UP000245680">
    <property type="component" value="Unassembled WGS sequence"/>
</dbReference>
<protein>
    <submittedName>
        <fullName evidence="1">Uncharacterized protein</fullName>
    </submittedName>
</protein>
<reference evidence="1 2" key="1">
    <citation type="submission" date="2018-05" db="EMBL/GenBank/DDBJ databases">
        <title>Rhodobacteraceae gen. nov., sp. nov. isolated from sea water.</title>
        <authorList>
            <person name="Ren Y."/>
        </authorList>
    </citation>
    <scope>NUCLEOTIDE SEQUENCE [LARGE SCALE GENOMIC DNA]</scope>
    <source>
        <strain evidence="1 2">TG-679</strain>
    </source>
</reference>
<sequence length="96" mass="10288">MPTIEFHYYPLDEKGGHKPPKADSSKDETDVFDFAFSTGDSGEADLSDLVLLQGSTTAGIADISDCLISSYQTGGSGGYDQVTQDETMTSGYDWFG</sequence>
<evidence type="ECO:0000313" key="2">
    <source>
        <dbReference type="Proteomes" id="UP000245680"/>
    </source>
</evidence>
<dbReference type="EMBL" id="QGKU01000040">
    <property type="protein sequence ID" value="PWR02138.1"/>
    <property type="molecule type" value="Genomic_DNA"/>
</dbReference>
<keyword evidence="2" id="KW-1185">Reference proteome</keyword>
<dbReference type="AlphaFoldDB" id="A0A2V2L9L0"/>
<organism evidence="1 2">
    <name type="scientific">Meridianimarinicoccus roseus</name>
    <dbReference type="NCBI Taxonomy" id="2072018"/>
    <lineage>
        <taxon>Bacteria</taxon>
        <taxon>Pseudomonadati</taxon>
        <taxon>Pseudomonadota</taxon>
        <taxon>Alphaproteobacteria</taxon>
        <taxon>Rhodobacterales</taxon>
        <taxon>Paracoccaceae</taxon>
        <taxon>Meridianimarinicoccus</taxon>
    </lineage>
</organism>
<gene>
    <name evidence="1" type="ORF">DKT77_13375</name>
</gene>
<name>A0A2V2L9L0_9RHOB</name>
<dbReference type="RefSeq" id="WP_109812199.1">
    <property type="nucleotide sequence ID" value="NZ_QGKU01000040.1"/>
</dbReference>
<accession>A0A2V2L9L0</accession>
<comment type="caution">
    <text evidence="1">The sequence shown here is derived from an EMBL/GenBank/DDBJ whole genome shotgun (WGS) entry which is preliminary data.</text>
</comment>
<proteinExistence type="predicted"/>
<evidence type="ECO:0000313" key="1">
    <source>
        <dbReference type="EMBL" id="PWR02138.1"/>
    </source>
</evidence>